<organism evidence="1 2">
    <name type="scientific">Paralcaligenes ureilyticus</name>
    <dbReference type="NCBI Taxonomy" id="627131"/>
    <lineage>
        <taxon>Bacteria</taxon>
        <taxon>Pseudomonadati</taxon>
        <taxon>Pseudomonadota</taxon>
        <taxon>Betaproteobacteria</taxon>
        <taxon>Burkholderiales</taxon>
        <taxon>Alcaligenaceae</taxon>
        <taxon>Paralcaligenes</taxon>
    </lineage>
</organism>
<keyword evidence="2" id="KW-1185">Reference proteome</keyword>
<name>A0A4R3LV81_9BURK</name>
<proteinExistence type="predicted"/>
<evidence type="ECO:0000313" key="1">
    <source>
        <dbReference type="EMBL" id="TCT04454.1"/>
    </source>
</evidence>
<comment type="caution">
    <text evidence="1">The sequence shown here is derived from an EMBL/GenBank/DDBJ whole genome shotgun (WGS) entry which is preliminary data.</text>
</comment>
<accession>A0A4R3LV81</accession>
<protein>
    <submittedName>
        <fullName evidence="1">Uncharacterized protein</fullName>
    </submittedName>
</protein>
<dbReference type="AlphaFoldDB" id="A0A4R3LV81"/>
<evidence type="ECO:0000313" key="2">
    <source>
        <dbReference type="Proteomes" id="UP000295525"/>
    </source>
</evidence>
<reference evidence="1 2" key="1">
    <citation type="submission" date="2019-03" db="EMBL/GenBank/DDBJ databases">
        <title>Genomic Encyclopedia of Type Strains, Phase IV (KMG-IV): sequencing the most valuable type-strain genomes for metagenomic binning, comparative biology and taxonomic classification.</title>
        <authorList>
            <person name="Goeker M."/>
        </authorList>
    </citation>
    <scope>NUCLEOTIDE SEQUENCE [LARGE SCALE GENOMIC DNA]</scope>
    <source>
        <strain evidence="1 2">DSM 24591</strain>
    </source>
</reference>
<dbReference type="Proteomes" id="UP000295525">
    <property type="component" value="Unassembled WGS sequence"/>
</dbReference>
<gene>
    <name evidence="1" type="ORF">EDC26_11246</name>
</gene>
<sequence>MSDGYVFQLLSRLSQLCHLPFVAAPLVGATIDLRKRPAQYPRDIFTTPPTATFFPIH</sequence>
<dbReference type="EMBL" id="SMAJ01000012">
    <property type="protein sequence ID" value="TCT04454.1"/>
    <property type="molecule type" value="Genomic_DNA"/>
</dbReference>